<dbReference type="Proteomes" id="UP000231644">
    <property type="component" value="Unassembled WGS sequence"/>
</dbReference>
<dbReference type="OrthoDB" id="7866534at2"/>
<evidence type="ECO:0000313" key="2">
    <source>
        <dbReference type="EMBL" id="SFC95063.1"/>
    </source>
</evidence>
<accession>A0A1I1NK11</accession>
<keyword evidence="1" id="KW-0812">Transmembrane</keyword>
<proteinExistence type="predicted"/>
<protein>
    <submittedName>
        <fullName evidence="2">Uncharacterized protein</fullName>
    </submittedName>
</protein>
<evidence type="ECO:0000256" key="1">
    <source>
        <dbReference type="SAM" id="Phobius"/>
    </source>
</evidence>
<gene>
    <name evidence="2" type="ORF">SAMN05421762_2888</name>
</gene>
<name>A0A1I1NK11_9RHOB</name>
<keyword evidence="1" id="KW-0472">Membrane</keyword>
<organism evidence="2 3">
    <name type="scientific">Pseudooceanicola nitratireducens</name>
    <dbReference type="NCBI Taxonomy" id="517719"/>
    <lineage>
        <taxon>Bacteria</taxon>
        <taxon>Pseudomonadati</taxon>
        <taxon>Pseudomonadota</taxon>
        <taxon>Alphaproteobacteria</taxon>
        <taxon>Rhodobacterales</taxon>
        <taxon>Paracoccaceae</taxon>
        <taxon>Pseudooceanicola</taxon>
    </lineage>
</organism>
<keyword evidence="1" id="KW-1133">Transmembrane helix</keyword>
<dbReference type="STRING" id="517719.SAMN05421762_2888"/>
<dbReference type="AlphaFoldDB" id="A0A1I1NK11"/>
<sequence length="119" mass="13436">MKDGYAHFDSRLERLDARKAALREGHRVDVDENGLMKLIPTGARRRQIGRLMPVRAFMIMTAVLLGFKAFLLYNLGFADYAAKVTELEAGATMDQVGAWLMQIEPVTLWLHKMIVMVVG</sequence>
<feature type="transmembrane region" description="Helical" evidence="1">
    <location>
        <begin position="54"/>
        <end position="73"/>
    </location>
</feature>
<evidence type="ECO:0000313" key="3">
    <source>
        <dbReference type="Proteomes" id="UP000231644"/>
    </source>
</evidence>
<keyword evidence="3" id="KW-1185">Reference proteome</keyword>
<dbReference type="RefSeq" id="WP_093446641.1">
    <property type="nucleotide sequence ID" value="NZ_CAXQIN010000101.1"/>
</dbReference>
<reference evidence="2 3" key="1">
    <citation type="submission" date="2016-10" db="EMBL/GenBank/DDBJ databases">
        <authorList>
            <person name="de Groot N.N."/>
        </authorList>
    </citation>
    <scope>NUCLEOTIDE SEQUENCE [LARGE SCALE GENOMIC DNA]</scope>
    <source>
        <strain evidence="2 3">DSM 29619</strain>
    </source>
</reference>
<dbReference type="EMBL" id="FOLX01000001">
    <property type="protein sequence ID" value="SFC95063.1"/>
    <property type="molecule type" value="Genomic_DNA"/>
</dbReference>